<comment type="caution">
    <text evidence="1">The sequence shown here is derived from an EMBL/GenBank/DDBJ whole genome shotgun (WGS) entry which is preliminary data.</text>
</comment>
<sequence length="69" mass="8018">MENNIMDEKKCRKCGSTNIVMVEYEGMHPDHYDGISEIMCNKCGARFGRWSGKELIKGETEKRYGQKKK</sequence>
<dbReference type="EMBL" id="MHKD01000018">
    <property type="protein sequence ID" value="OGY84090.1"/>
    <property type="molecule type" value="Genomic_DNA"/>
</dbReference>
<protein>
    <submittedName>
        <fullName evidence="1">Uncharacterized protein</fullName>
    </submittedName>
</protein>
<reference evidence="1 2" key="1">
    <citation type="journal article" date="2016" name="Nat. Commun.">
        <title>Thousands of microbial genomes shed light on interconnected biogeochemical processes in an aquifer system.</title>
        <authorList>
            <person name="Anantharaman K."/>
            <person name="Brown C.T."/>
            <person name="Hug L.A."/>
            <person name="Sharon I."/>
            <person name="Castelle C.J."/>
            <person name="Probst A.J."/>
            <person name="Thomas B.C."/>
            <person name="Singh A."/>
            <person name="Wilkins M.J."/>
            <person name="Karaoz U."/>
            <person name="Brodie E.L."/>
            <person name="Williams K.H."/>
            <person name="Hubbard S.S."/>
            <person name="Banfield J.F."/>
        </authorList>
    </citation>
    <scope>NUCLEOTIDE SEQUENCE [LARGE SCALE GENOMIC DNA]</scope>
</reference>
<proteinExistence type="predicted"/>
<accession>A0A1G2B769</accession>
<evidence type="ECO:0000313" key="2">
    <source>
        <dbReference type="Proteomes" id="UP000176952"/>
    </source>
</evidence>
<name>A0A1G2B769_9BACT</name>
<organism evidence="1 2">
    <name type="scientific">Candidatus Kerfeldbacteria bacterium RIFCSPHIGHO2_12_FULL_48_17</name>
    <dbReference type="NCBI Taxonomy" id="1798542"/>
    <lineage>
        <taxon>Bacteria</taxon>
        <taxon>Candidatus Kerfeldiibacteriota</taxon>
    </lineage>
</organism>
<evidence type="ECO:0000313" key="1">
    <source>
        <dbReference type="EMBL" id="OGY84090.1"/>
    </source>
</evidence>
<dbReference type="AlphaFoldDB" id="A0A1G2B769"/>
<gene>
    <name evidence="1" type="ORF">A3F54_00885</name>
</gene>
<dbReference type="Proteomes" id="UP000176952">
    <property type="component" value="Unassembled WGS sequence"/>
</dbReference>